<dbReference type="InterPro" id="IPR018392">
    <property type="entry name" value="LysM"/>
</dbReference>
<organism evidence="4 5">
    <name type="scientific">Didymella rabiei</name>
    <name type="common">Chickpea ascochyta blight fungus</name>
    <name type="synonym">Mycosphaerella rabiei</name>
    <dbReference type="NCBI Taxonomy" id="5454"/>
    <lineage>
        <taxon>Eukaryota</taxon>
        <taxon>Fungi</taxon>
        <taxon>Dikarya</taxon>
        <taxon>Ascomycota</taxon>
        <taxon>Pezizomycotina</taxon>
        <taxon>Dothideomycetes</taxon>
        <taxon>Pleosporomycetidae</taxon>
        <taxon>Pleosporales</taxon>
        <taxon>Pleosporineae</taxon>
        <taxon>Didymellaceae</taxon>
        <taxon>Ascochyta</taxon>
    </lineage>
</organism>
<feature type="domain" description="LysM" evidence="3">
    <location>
        <begin position="45"/>
        <end position="91"/>
    </location>
</feature>
<evidence type="ECO:0000259" key="3">
    <source>
        <dbReference type="PROSITE" id="PS51782"/>
    </source>
</evidence>
<dbReference type="PANTHER" id="PTHR34997:SF1">
    <property type="entry name" value="PEPTIDOGLYCAN-BINDING LYSIN DOMAIN"/>
    <property type="match status" value="1"/>
</dbReference>
<evidence type="ECO:0000256" key="1">
    <source>
        <dbReference type="ARBA" id="ARBA00022669"/>
    </source>
</evidence>
<dbReference type="PROSITE" id="PS51782">
    <property type="entry name" value="LYSM"/>
    <property type="match status" value="1"/>
</dbReference>
<dbReference type="EMBL" id="JYNV01000281">
    <property type="protein sequence ID" value="KZM20294.1"/>
    <property type="molecule type" value="Genomic_DNA"/>
</dbReference>
<dbReference type="InterPro" id="IPR036779">
    <property type="entry name" value="LysM_dom_sf"/>
</dbReference>
<dbReference type="STRING" id="5454.A0A162YY33"/>
<gene>
    <name evidence="4" type="ORF">ST47_g8447</name>
</gene>
<protein>
    <recommendedName>
        <fullName evidence="3">LysM domain-containing protein</fullName>
    </recommendedName>
</protein>
<keyword evidence="5" id="KW-1185">Reference proteome</keyword>
<dbReference type="AlphaFoldDB" id="A0A162YY33"/>
<dbReference type="InterPro" id="IPR052210">
    <property type="entry name" value="LysM1-like"/>
</dbReference>
<evidence type="ECO:0000256" key="2">
    <source>
        <dbReference type="ARBA" id="ARBA00023026"/>
    </source>
</evidence>
<reference evidence="4 5" key="1">
    <citation type="journal article" date="2016" name="Sci. Rep.">
        <title>Draft genome sequencing and secretome analysis of fungal phytopathogen Ascochyta rabiei provides insight into the necrotrophic effector repertoire.</title>
        <authorList>
            <person name="Verma S."/>
            <person name="Gazara R.K."/>
            <person name="Nizam S."/>
            <person name="Parween S."/>
            <person name="Chattopadhyay D."/>
            <person name="Verma P.K."/>
        </authorList>
    </citation>
    <scope>NUCLEOTIDE SEQUENCE [LARGE SCALE GENOMIC DNA]</scope>
    <source>
        <strain evidence="4 5">ArDII</strain>
    </source>
</reference>
<evidence type="ECO:0000313" key="5">
    <source>
        <dbReference type="Proteomes" id="UP000076837"/>
    </source>
</evidence>
<dbReference type="GO" id="GO:0008061">
    <property type="term" value="F:chitin binding"/>
    <property type="evidence" value="ECO:0007669"/>
    <property type="project" value="UniProtKB-KW"/>
</dbReference>
<dbReference type="CDD" id="cd00118">
    <property type="entry name" value="LysM"/>
    <property type="match status" value="1"/>
</dbReference>
<name>A0A162YY33_DIDRA</name>
<evidence type="ECO:0000313" key="4">
    <source>
        <dbReference type="EMBL" id="KZM20294.1"/>
    </source>
</evidence>
<sequence>MAFTLATGARFPLAPGTVPSCNQYRNHFTKAVPAIANQEVIDIKASPIYQPQNDCCWIAQKHGSTLENLLQWNPSLNSEDCELQPGYGYCVSKTKGSESRIAARHGTCLPNDALKYTEIMAGTDPNCDCFAMVISEERRDDDRLTCSRLVETANLPIENIIKYNSWISKADCDGSLCGSEFDINQAADLYF</sequence>
<dbReference type="PANTHER" id="PTHR34997">
    <property type="entry name" value="AM15"/>
    <property type="match status" value="1"/>
</dbReference>
<keyword evidence="2" id="KW-0843">Virulence</keyword>
<dbReference type="Proteomes" id="UP000076837">
    <property type="component" value="Unassembled WGS sequence"/>
</dbReference>
<proteinExistence type="predicted"/>
<comment type="caution">
    <text evidence="4">The sequence shown here is derived from an EMBL/GenBank/DDBJ whole genome shotgun (WGS) entry which is preliminary data.</text>
</comment>
<dbReference type="Pfam" id="PF01476">
    <property type="entry name" value="LysM"/>
    <property type="match status" value="1"/>
</dbReference>
<dbReference type="Gene3D" id="3.10.350.10">
    <property type="entry name" value="LysM domain"/>
    <property type="match status" value="1"/>
</dbReference>
<accession>A0A162YY33</accession>
<keyword evidence="1" id="KW-0147">Chitin-binding</keyword>